<evidence type="ECO:0008006" key="4">
    <source>
        <dbReference type="Google" id="ProtNLM"/>
    </source>
</evidence>
<accession>A0ABX8WIT9</accession>
<keyword evidence="1" id="KW-0812">Transmembrane</keyword>
<keyword evidence="3" id="KW-1185">Reference proteome</keyword>
<keyword evidence="1" id="KW-0472">Membrane</keyword>
<reference evidence="2 3" key="1">
    <citation type="submission" date="2021-08" db="EMBL/GenBank/DDBJ databases">
        <title>Devosia salina sp. nov., isolated from the South China Sea sediment.</title>
        <authorList>
            <person name="Zhou Z."/>
        </authorList>
    </citation>
    <scope>NUCLEOTIDE SEQUENCE [LARGE SCALE GENOMIC DNA]</scope>
    <source>
        <strain evidence="2 3">SCS-3</strain>
    </source>
</reference>
<organism evidence="2 3">
    <name type="scientific">Devosia salina</name>
    <dbReference type="NCBI Taxonomy" id="2860336"/>
    <lineage>
        <taxon>Bacteria</taxon>
        <taxon>Pseudomonadati</taxon>
        <taxon>Pseudomonadota</taxon>
        <taxon>Alphaproteobacteria</taxon>
        <taxon>Hyphomicrobiales</taxon>
        <taxon>Devosiaceae</taxon>
        <taxon>Devosia</taxon>
    </lineage>
</organism>
<feature type="transmembrane region" description="Helical" evidence="1">
    <location>
        <begin position="44"/>
        <end position="62"/>
    </location>
</feature>
<name>A0ABX8WIT9_9HYPH</name>
<dbReference type="InterPro" id="IPR036182">
    <property type="entry name" value="PCuAC_sf"/>
</dbReference>
<evidence type="ECO:0000313" key="2">
    <source>
        <dbReference type="EMBL" id="QYO76582.1"/>
    </source>
</evidence>
<dbReference type="Proteomes" id="UP000825799">
    <property type="component" value="Chromosome"/>
</dbReference>
<protein>
    <recommendedName>
        <fullName evidence="4">Copper chaperone PCu(A)C</fullName>
    </recommendedName>
</protein>
<gene>
    <name evidence="2" type="ORF">K1X15_18645</name>
</gene>
<sequence length="184" mass="19328">MPITTSASTTSKQTDVEAFRRLATNRTIDATSSPRHIGMMKQHLLLAAIFIGAVPAAATPAMPVTITEGVYVEGAWLRAAESGSELFLVVNNTSDTAIDLTGIGVAGMAGRIISPDGSRDSISIPFHAELYMTEKGLRVAVPATFQPAQTIPVTIATTGGTTATIEAVVLGDDAELPDHHDYQH</sequence>
<dbReference type="RefSeq" id="WP_220305060.1">
    <property type="nucleotide sequence ID" value="NZ_CP080590.1"/>
</dbReference>
<dbReference type="EMBL" id="CP080590">
    <property type="protein sequence ID" value="QYO76582.1"/>
    <property type="molecule type" value="Genomic_DNA"/>
</dbReference>
<dbReference type="SUPFAM" id="SSF110087">
    <property type="entry name" value="DR1885-like metal-binding protein"/>
    <property type="match status" value="1"/>
</dbReference>
<evidence type="ECO:0000313" key="3">
    <source>
        <dbReference type="Proteomes" id="UP000825799"/>
    </source>
</evidence>
<evidence type="ECO:0000256" key="1">
    <source>
        <dbReference type="SAM" id="Phobius"/>
    </source>
</evidence>
<keyword evidence="1" id="KW-1133">Transmembrane helix</keyword>
<proteinExistence type="predicted"/>